<dbReference type="Proteomes" id="UP000078354">
    <property type="component" value="Chromosome"/>
</dbReference>
<proteinExistence type="predicted"/>
<evidence type="ECO:0000313" key="1">
    <source>
        <dbReference type="EMBL" id="ANJ56759.1"/>
    </source>
</evidence>
<dbReference type="KEGG" id="psil:PMA3_17035"/>
<sequence>MFLILLLVQVSVPGFASAEKNAKVFNSMLAMGYEVQVKLEKNKYWFRLGDNEWVLLKGDVLEGGGAVEVLFMDVNDNNINDVFVKLFEAGANSLYALFVTTIRDGVVLFSEHGEVFGSPYLNGQGELTSVKHDGPFSRIEIYKGDRGEFYRSEFREAINSDLERVTTYDQHGETNFAISFLGTNIIADACIISERAYLSRIPSSLGITKTYLVKGDRVVVLDSTGDGNWLKVRYLGKIVTEAWVSQEMLSFSAVDHCGER</sequence>
<organism evidence="1 2">
    <name type="scientific">Pseudomonas silesiensis</name>
    <dbReference type="NCBI Taxonomy" id="1853130"/>
    <lineage>
        <taxon>Bacteria</taxon>
        <taxon>Pseudomonadati</taxon>
        <taxon>Pseudomonadota</taxon>
        <taxon>Gammaproteobacteria</taxon>
        <taxon>Pseudomonadales</taxon>
        <taxon>Pseudomonadaceae</taxon>
        <taxon>Pseudomonas</taxon>
    </lineage>
</organism>
<accession>A0A191YVG7</accession>
<reference evidence="1 2" key="1">
    <citation type="journal article" date="2018" name="Syst. Appl. Microbiol.">
        <title>Pseudomonas silesiensis sp. nov. strain A3T isolated from a biological pesticide sewage treatment plant and analysis of the complete genome sequence.</title>
        <authorList>
            <person name="Kaminski M.A."/>
            <person name="Furmanczyk E.M."/>
            <person name="Sobczak A."/>
            <person name="Dziembowski A."/>
            <person name="Lipinski L."/>
        </authorList>
    </citation>
    <scope>NUCLEOTIDE SEQUENCE [LARGE SCALE GENOMIC DNA]</scope>
    <source>
        <strain evidence="1 2">A3</strain>
    </source>
</reference>
<keyword evidence="2" id="KW-1185">Reference proteome</keyword>
<protein>
    <submittedName>
        <fullName evidence="1">Uncharacterized protein</fullName>
    </submittedName>
</protein>
<dbReference type="STRING" id="1853130.PMA3_17035"/>
<dbReference type="EMBL" id="CP014870">
    <property type="protein sequence ID" value="ANJ56759.1"/>
    <property type="molecule type" value="Genomic_DNA"/>
</dbReference>
<dbReference type="AlphaFoldDB" id="A0A191YVG7"/>
<name>A0A191YVG7_9PSED</name>
<gene>
    <name evidence="1" type="ORF">PMA3_17035</name>
</gene>
<evidence type="ECO:0000313" key="2">
    <source>
        <dbReference type="Proteomes" id="UP000078354"/>
    </source>
</evidence>